<dbReference type="Gene3D" id="3.40.190.10">
    <property type="entry name" value="Periplasmic binding protein-like II"/>
    <property type="match status" value="1"/>
</dbReference>
<reference evidence="3 4" key="1">
    <citation type="submission" date="2017-07" db="EMBL/GenBank/DDBJ databases">
        <title>Draft Genome Sequences of Select Purple Nonsulfur Bacteria.</title>
        <authorList>
            <person name="Lasarre B."/>
            <person name="Mckinlay J.B."/>
        </authorList>
    </citation>
    <scope>NUCLEOTIDE SEQUENCE [LARGE SCALE GENOMIC DNA]</scope>
    <source>
        <strain evidence="3 4">DSM 11907</strain>
    </source>
</reference>
<accession>A0A327K2X1</accession>
<dbReference type="AlphaFoldDB" id="A0A327K2X1"/>
<dbReference type="Pfam" id="PF03401">
    <property type="entry name" value="TctC"/>
    <property type="match status" value="1"/>
</dbReference>
<feature type="region of interest" description="Disordered" evidence="2">
    <location>
        <begin position="1"/>
        <end position="104"/>
    </location>
</feature>
<name>A0A327K2X1_9BRAD</name>
<feature type="compositionally biased region" description="Basic and acidic residues" evidence="2">
    <location>
        <begin position="67"/>
        <end position="85"/>
    </location>
</feature>
<dbReference type="Proteomes" id="UP000248863">
    <property type="component" value="Unassembled WGS sequence"/>
</dbReference>
<dbReference type="PANTHER" id="PTHR42928">
    <property type="entry name" value="TRICARBOXYLATE-BINDING PROTEIN"/>
    <property type="match status" value="1"/>
</dbReference>
<evidence type="ECO:0000256" key="2">
    <source>
        <dbReference type="SAM" id="MobiDB-lite"/>
    </source>
</evidence>
<dbReference type="PANTHER" id="PTHR42928:SF5">
    <property type="entry name" value="BLR1237 PROTEIN"/>
    <property type="match status" value="1"/>
</dbReference>
<dbReference type="OrthoDB" id="7250553at2"/>
<sequence>MGRSRASRGRSHVPPPRPRRCVRSGCRCRGDHDHADATHRSRSPRARPAVGSSVVRGGVGAGALSEPAREADRPVPGRRPDRPDRAAGGPAAAGPAGGVVHRREPDRRGRAIGLGALAQSQPDGYTLAISASGALVMLPHLMPKMPFDSVKDFTPVTVITAVPQVLTVRKTLGVKTVGELVAMAKARPGKVSFGTSGHGTSLHLAAELFRLRAGKIDIVHIPYRGVAPALTDLMGGQIDMLFGDIPVMLPQIKAGTIVPLAVTARVRSPVMPDVPTMAESGVADAEAETIYALLAPAGLPADRVGLLHRTLVKALREPEATRVIADQGGILVATSPEESRTYIASESRKWAEVVRLADVKMQ</sequence>
<evidence type="ECO:0000313" key="3">
    <source>
        <dbReference type="EMBL" id="RAI31662.1"/>
    </source>
</evidence>
<gene>
    <name evidence="3" type="ORF">CH338_25475</name>
</gene>
<comment type="similarity">
    <text evidence="1">Belongs to the UPF0065 (bug) family.</text>
</comment>
<evidence type="ECO:0008006" key="5">
    <source>
        <dbReference type="Google" id="ProtNLM"/>
    </source>
</evidence>
<feature type="compositionally biased region" description="Basic and acidic residues" evidence="2">
    <location>
        <begin position="28"/>
        <end position="39"/>
    </location>
</feature>
<evidence type="ECO:0000256" key="1">
    <source>
        <dbReference type="ARBA" id="ARBA00006987"/>
    </source>
</evidence>
<dbReference type="SUPFAM" id="SSF53850">
    <property type="entry name" value="Periplasmic binding protein-like II"/>
    <property type="match status" value="1"/>
</dbReference>
<evidence type="ECO:0000313" key="4">
    <source>
        <dbReference type="Proteomes" id="UP000248863"/>
    </source>
</evidence>
<feature type="compositionally biased region" description="Basic residues" evidence="2">
    <location>
        <begin position="1"/>
        <end position="22"/>
    </location>
</feature>
<proteinExistence type="inferred from homology"/>
<protein>
    <recommendedName>
        <fullName evidence="5">Tripartite tricarboxylate transporter substrate binding protein</fullName>
    </recommendedName>
</protein>
<keyword evidence="4" id="KW-1185">Reference proteome</keyword>
<dbReference type="InterPro" id="IPR042100">
    <property type="entry name" value="Bug_dom1"/>
</dbReference>
<organism evidence="3 4">
    <name type="scientific">Rhodoplanes elegans</name>
    <dbReference type="NCBI Taxonomy" id="29408"/>
    <lineage>
        <taxon>Bacteria</taxon>
        <taxon>Pseudomonadati</taxon>
        <taxon>Pseudomonadota</taxon>
        <taxon>Alphaproteobacteria</taxon>
        <taxon>Hyphomicrobiales</taxon>
        <taxon>Nitrobacteraceae</taxon>
        <taxon>Rhodoplanes</taxon>
    </lineage>
</organism>
<dbReference type="InterPro" id="IPR005064">
    <property type="entry name" value="BUG"/>
</dbReference>
<comment type="caution">
    <text evidence="3">The sequence shown here is derived from an EMBL/GenBank/DDBJ whole genome shotgun (WGS) entry which is preliminary data.</text>
</comment>
<dbReference type="Gene3D" id="3.40.190.150">
    <property type="entry name" value="Bordetella uptake gene, domain 1"/>
    <property type="match status" value="1"/>
</dbReference>
<dbReference type="EMBL" id="NPEU01000483">
    <property type="protein sequence ID" value="RAI31662.1"/>
    <property type="molecule type" value="Genomic_DNA"/>
</dbReference>